<dbReference type="PROSITE" id="PS50089">
    <property type="entry name" value="ZF_RING_2"/>
    <property type="match status" value="1"/>
</dbReference>
<proteinExistence type="predicted"/>
<evidence type="ECO:0000256" key="5">
    <source>
        <dbReference type="ARBA" id="ARBA00022833"/>
    </source>
</evidence>
<dbReference type="AlphaFoldDB" id="A0A914HME8"/>
<dbReference type="Proteomes" id="UP000887572">
    <property type="component" value="Unplaced"/>
</dbReference>
<dbReference type="CDD" id="cd16461">
    <property type="entry name" value="RING-H2_EL5-like"/>
    <property type="match status" value="1"/>
</dbReference>
<keyword evidence="6 10" id="KW-1133">Transmembrane helix</keyword>
<keyword evidence="11" id="KW-0732">Signal</keyword>
<dbReference type="Pfam" id="PF13639">
    <property type="entry name" value="zf-RING_2"/>
    <property type="match status" value="1"/>
</dbReference>
<evidence type="ECO:0000313" key="14">
    <source>
        <dbReference type="WBParaSite" id="Gr19_v10_g2494.t1"/>
    </source>
</evidence>
<evidence type="ECO:0000313" key="13">
    <source>
        <dbReference type="Proteomes" id="UP000887572"/>
    </source>
</evidence>
<reference evidence="14" key="1">
    <citation type="submission" date="2022-11" db="UniProtKB">
        <authorList>
            <consortium name="WormBaseParasite"/>
        </authorList>
    </citation>
    <scope>IDENTIFICATION</scope>
</reference>
<keyword evidence="3" id="KW-0479">Metal-binding</keyword>
<keyword evidence="2 10" id="KW-0812">Transmembrane</keyword>
<keyword evidence="4 8" id="KW-0863">Zinc-finger</keyword>
<feature type="domain" description="RING-type" evidence="12">
    <location>
        <begin position="336"/>
        <end position="378"/>
    </location>
</feature>
<evidence type="ECO:0000259" key="12">
    <source>
        <dbReference type="PROSITE" id="PS50089"/>
    </source>
</evidence>
<dbReference type="SUPFAM" id="SSF57850">
    <property type="entry name" value="RING/U-box"/>
    <property type="match status" value="1"/>
</dbReference>
<dbReference type="Gene3D" id="3.30.40.10">
    <property type="entry name" value="Zinc/RING finger domain, C3HC4 (zinc finger)"/>
    <property type="match status" value="1"/>
</dbReference>
<name>A0A914HME8_GLORO</name>
<sequence>MREFIWAALQLLLVLLNIITSSFVDAAGKVQNASSSSKSVDSPVKKGSLADLIAMERTKEQDRYEELAEFVHELRENEHLIGAVFPSQQPFKQVQTQKEEKGMLHTIFKILGEKEDKKTALEQKYQNLKGIKQNDPALSQIMEKLLSYNEKIKSERILKPHLKEYLYFTIQFVAKRQRIPLSGIVPFKQMDKKLSFSKLVKLFLEEKLKRHRKGQNGDKHGQKSNSKKDKSSEKSKQEKTLRLLLTAMDDGNDIGNLAMNFNKQKSRRKKRFISLIIFILIMFIISTLIHFCQLNPLRQTQKIGKSTQNKILEAFHELTEQNAPIEAPEGEEKPECAVCLGNFEAGDKVRPLPPCEHIFHTECIELWLKQHNNCPMCRAEIFKISSGKVKPNVKEAPNAEARLNTENAVENV</sequence>
<keyword evidence="5" id="KW-0862">Zinc</keyword>
<evidence type="ECO:0000256" key="2">
    <source>
        <dbReference type="ARBA" id="ARBA00022692"/>
    </source>
</evidence>
<evidence type="ECO:0000256" key="10">
    <source>
        <dbReference type="SAM" id="Phobius"/>
    </source>
</evidence>
<evidence type="ECO:0000256" key="8">
    <source>
        <dbReference type="PROSITE-ProRule" id="PRU00175"/>
    </source>
</evidence>
<feature type="signal peptide" evidence="11">
    <location>
        <begin position="1"/>
        <end position="26"/>
    </location>
</feature>
<evidence type="ECO:0000256" key="6">
    <source>
        <dbReference type="ARBA" id="ARBA00022989"/>
    </source>
</evidence>
<dbReference type="InterPro" id="IPR001841">
    <property type="entry name" value="Znf_RING"/>
</dbReference>
<dbReference type="SMART" id="SM00184">
    <property type="entry name" value="RING"/>
    <property type="match status" value="1"/>
</dbReference>
<feature type="chain" id="PRO_5036857372" evidence="11">
    <location>
        <begin position="27"/>
        <end position="412"/>
    </location>
</feature>
<dbReference type="GO" id="GO:0016020">
    <property type="term" value="C:membrane"/>
    <property type="evidence" value="ECO:0007669"/>
    <property type="project" value="UniProtKB-SubCell"/>
</dbReference>
<dbReference type="PANTHER" id="PTHR46539">
    <property type="entry name" value="E3 UBIQUITIN-PROTEIN LIGASE ATL42"/>
    <property type="match status" value="1"/>
</dbReference>
<feature type="region of interest" description="Disordered" evidence="9">
    <location>
        <begin position="210"/>
        <end position="237"/>
    </location>
</feature>
<keyword evidence="13" id="KW-1185">Reference proteome</keyword>
<comment type="subcellular location">
    <subcellularLocation>
        <location evidence="1">Membrane</location>
    </subcellularLocation>
</comment>
<evidence type="ECO:0000256" key="4">
    <source>
        <dbReference type="ARBA" id="ARBA00022771"/>
    </source>
</evidence>
<evidence type="ECO:0000256" key="9">
    <source>
        <dbReference type="SAM" id="MobiDB-lite"/>
    </source>
</evidence>
<dbReference type="GO" id="GO:0008270">
    <property type="term" value="F:zinc ion binding"/>
    <property type="evidence" value="ECO:0007669"/>
    <property type="project" value="UniProtKB-KW"/>
</dbReference>
<evidence type="ECO:0000256" key="3">
    <source>
        <dbReference type="ARBA" id="ARBA00022723"/>
    </source>
</evidence>
<dbReference type="PANTHER" id="PTHR46539:SF1">
    <property type="entry name" value="E3 UBIQUITIN-PROTEIN LIGASE ATL42"/>
    <property type="match status" value="1"/>
</dbReference>
<evidence type="ECO:0000256" key="11">
    <source>
        <dbReference type="SAM" id="SignalP"/>
    </source>
</evidence>
<keyword evidence="7 10" id="KW-0472">Membrane</keyword>
<organism evidence="13 14">
    <name type="scientific">Globodera rostochiensis</name>
    <name type="common">Golden nematode worm</name>
    <name type="synonym">Heterodera rostochiensis</name>
    <dbReference type="NCBI Taxonomy" id="31243"/>
    <lineage>
        <taxon>Eukaryota</taxon>
        <taxon>Metazoa</taxon>
        <taxon>Ecdysozoa</taxon>
        <taxon>Nematoda</taxon>
        <taxon>Chromadorea</taxon>
        <taxon>Rhabditida</taxon>
        <taxon>Tylenchina</taxon>
        <taxon>Tylenchomorpha</taxon>
        <taxon>Tylenchoidea</taxon>
        <taxon>Heteroderidae</taxon>
        <taxon>Heteroderinae</taxon>
        <taxon>Globodera</taxon>
    </lineage>
</organism>
<protein>
    <submittedName>
        <fullName evidence="14">RING-type domain-containing protein</fullName>
    </submittedName>
</protein>
<evidence type="ECO:0000256" key="1">
    <source>
        <dbReference type="ARBA" id="ARBA00004370"/>
    </source>
</evidence>
<dbReference type="WBParaSite" id="Gr19_v10_g2494.t1">
    <property type="protein sequence ID" value="Gr19_v10_g2494.t1"/>
    <property type="gene ID" value="Gr19_v10_g2494"/>
</dbReference>
<feature type="compositionally biased region" description="Basic and acidic residues" evidence="9">
    <location>
        <begin position="215"/>
        <end position="237"/>
    </location>
</feature>
<feature type="transmembrane region" description="Helical" evidence="10">
    <location>
        <begin position="272"/>
        <end position="292"/>
    </location>
</feature>
<evidence type="ECO:0000256" key="7">
    <source>
        <dbReference type="ARBA" id="ARBA00023136"/>
    </source>
</evidence>
<dbReference type="InterPro" id="IPR013083">
    <property type="entry name" value="Znf_RING/FYVE/PHD"/>
</dbReference>
<accession>A0A914HME8</accession>